<keyword evidence="6" id="KW-1185">Reference proteome</keyword>
<dbReference type="Proteomes" id="UP000646749">
    <property type="component" value="Unassembled WGS sequence"/>
</dbReference>
<keyword evidence="3" id="KW-1133">Transmembrane helix</keyword>
<dbReference type="EMBL" id="BONW01000013">
    <property type="protein sequence ID" value="GIG88105.1"/>
    <property type="molecule type" value="Genomic_DNA"/>
</dbReference>
<organism evidence="5 6">
    <name type="scientific">Plantactinospora endophytica</name>
    <dbReference type="NCBI Taxonomy" id="673535"/>
    <lineage>
        <taxon>Bacteria</taxon>
        <taxon>Bacillati</taxon>
        <taxon>Actinomycetota</taxon>
        <taxon>Actinomycetes</taxon>
        <taxon>Micromonosporales</taxon>
        <taxon>Micromonosporaceae</taxon>
        <taxon>Plantactinospora</taxon>
    </lineage>
</organism>
<dbReference type="Gene3D" id="2.180.10.10">
    <property type="entry name" value="RHS repeat-associated core"/>
    <property type="match status" value="1"/>
</dbReference>
<sequence>MSQYSMAASAPDVRLTQLSTGGVGDVADSLNLFRGDVNLPLPLVALRGRNGLDLAVTAFYGSNVEAATQPSNRTAPTGVLGVGWSLPREQVLRDPTTDDLYLVVGGSPRQLVRAASGAADEYELLDHQFWAIRRFPDEADPGRDRWEVVREDGTVHTYGLTGVEWGVQWDNWRGSGTAPGGRQFPLAWNLVRVVTPQGDRLDFSYEREDVPIGGPAGAKYTRACYLTGISHTDGQRIDLRYREKEPFEVVPPHPTPPGGAQAFQDRYESRYLDRIEVRTDAGPGLYSVRLDYEFLDVSRTDVRGDRSAYRKRYLSAVTEVADTGAAAPPLTIRYDGDRTGANPGAIRALTRPQGATVRYEYAVAALPNTATSRSVPSPGAGYTPQVWHGPGYTVVTWYSAASGEVRLEAYTWNGAWNGWGVTNAWAVREDTLQVQTGPGCYALSFTDARTGEFRVRLYRQDPYRSGEWSLDPYRLDLPAGETTPLVRLGRDFVAVTDPASRTLLVVDHDPVAGWVAHRFGTLGADRLALAATADACLLGCYDSAGKVLRLALQHRDGRGGWRRSDVLDEPLEVDWRFTTPAGLLGTGDTFAAASFVSRVDEQNSTVEYGFRLVTWGRDFTFGPVLRHDDSQPLDLANPIGAVGISGSTVGNAQHLFRYDGRQWHRTELLEPVTGNRYSYAYGTDVAVAAISDDDGTVRYRRISYDPYLGEWGRALGVDLADPADPPHPAPQPSVSGDVLVTGAEVLRRTPTLGWEPLLTLPNAADQHTVANRAPNYLVWQDAGPDGPLAGSHLVTFDADGTPRPARVLDGESCHLPEPKAGQVLAGPEVCVTYRGPSLDDTHALRLHRIIDGQVDTELRDRAVRRAAVDDGYSVIPVTVEYDTGTATFDPYGRVAQYVRTRLYRGEPADADGYLESVFFNGLRPDVPGVVYPTSSEYTNARQFFGKLNGQLFTQTAVDVHGRPVRRIRNDLYTYDGTNSAYRVRGSFTRRRRTETAESLHLFDADPAFAAELDARRMPAALTQRLSTAGFPLAAPVTVTVDRPGRRFTIVDAKGVELAAVLDEGQLGLFGWIGDVSEFEYNGRGQQHRTRVRNVNSAGQLTERLTVTTFAWEVYPALVERHLFDLAAEVRTVDTRTATVLDRSVSTYRNDWPDAPGVWSWSETYRWDGSPDVGEFDHRRWSGGAGPERGWVRTNRVLAVTPHGLPRATLDAGDNPGGIVYDRAGRFPVAVCGLADPSADEVSWYGFEEYEDTDGWRLTPDGTDPAEHITAGDAFTGRRRLVLPGGSKRVGLRRSFVPARADQPFLLSCWVKTEPGFVPDPAVAGWQVTVGSAEPTVVPVPDTDGRWEYLHHVVTGAAPDDEITVEVFHSGAGGPVLVDAIGFGPLHGRLTATVYDPVDRLPEAMLDQTGSVRRIGYDHRRRPVLSVQDGQPVDAGVEYRWREHRPDGAFDPADPDAGLGIVARSDGGYADFRHGDEWTRSWAASPGWRSAGGRLHYDGTPETGTLTFTGPLGRDGWAARVALEGSRQTAGTVGFTFGGYTAAWIDGSWLLLDPDGTVLAETPAPAFAEHDLFLVVAGRSVLLLADGRTVLSHTVPRTGPSSIGKDGGGEPGGGRFDGGGKNGGGGKFDGRGKVGSGKPRTGKGRGGRRGVPALAGPVAFHTDRAVALRWLAVCGDPVLNVNYQDNAGQARQSQSVGDGTVLVQAWGYDRLGRPDLAAKTVRLDGLPGYRPDLLAPLDPATGRMSDCPLTRAYPADDGYPFSRVRFEASPLGRAVERGGPGAALAINPAIPATQRHTSRVSYGLNLADPVFGLPAGQYRVTTVVDPDGVPAIQLTDRTGAVVATRAGRDGTEIRSRMRYDARGNPVELRQPNSFDPRLAEPDRYVTTMRYDPAGNLVELRGPDQTGPARTVHDRLGRLRFQCMPQQADDGQFSYRRYDRLGRLLEQGTCTAPWNEPELRAHVDEPDWLPGPARWHLRYHYDGDGDLRLLGRLWRTEVASVDGGDRAGTVTTYRYDSLGRVAGTALTVSGVDGGAPQLVEYGYDLTGTATSIRHPDDGVRVDYAFDGFNRVAGVALTGAEGVRTEVAAYSYTPEGQVDTETLRPGDPRELVRRYGYTSAGWLHTVADRHLVERTDYLGPELPGGGSHTGRAMRVRSTFTGVDDPAFLAEHRYEYAYDDFGRLRSALVTPNGSASIGDRQPTRYDPNGNVLARQQGDREQRYLYYPGSNRLRRREDGTARTRPAAGRSGDVSFDADGNVTGLPGQRAEGLRYDPVTGLVTSVDTGNVRTVDFRYDAAGNRVFRSGPDGVRLTVSGENGQPLVRGPVDVPRQRRAREFLVHGPVGLTAVHRSGELQHVLAGRLGSTRAMWDGDGLVAAFNYQPYGELLGPAYRAPGAVDLPYLFTGQELDRGTGLYHLGVRCYDPVSGRMISVDPAGQYPSPYLYAGADPINLIDPTGAFAWSSGAFAAIFGGIAAIIGGLALTILTAGAATPLMIAGALGGGLLIGAGVASAAYGIPRADADTARFDWAQWGVTVGLGAGFGLLSAGAGLALAPAAASLGTLGGLALETALGGALGMADSLATTVTMNHLAGQDLLGGWQTALWAGAAAGGVAGFLGGMLSRGASLRTNRALARGRGGTGRLYVLDQDVPPMGHSILLGEEASGAQWTTQLIRGGKNPTPSIGSTGKTLAELQKSKSFMPVRGGASFEMATGTVNNLGAWAAGRATQNAGTYQHLINDCTTWAKEVLRQVDIYPPAWAFDPRTLGWWARSVGQSI</sequence>
<dbReference type="RefSeq" id="WP_203866616.1">
    <property type="nucleotide sequence ID" value="NZ_BONW01000013.1"/>
</dbReference>
<feature type="transmembrane region" description="Helical" evidence="3">
    <location>
        <begin position="2490"/>
        <end position="2513"/>
    </location>
</feature>
<dbReference type="Pfam" id="PF25023">
    <property type="entry name" value="TEN_YD-shell"/>
    <property type="match status" value="1"/>
</dbReference>
<evidence type="ECO:0000259" key="4">
    <source>
        <dbReference type="Pfam" id="PF25023"/>
    </source>
</evidence>
<feature type="transmembrane region" description="Helical" evidence="3">
    <location>
        <begin position="2525"/>
        <end position="2549"/>
    </location>
</feature>
<feature type="compositionally biased region" description="Gly residues" evidence="2">
    <location>
        <begin position="1604"/>
        <end position="1626"/>
    </location>
</feature>
<feature type="region of interest" description="Disordered" evidence="2">
    <location>
        <begin position="1594"/>
        <end position="1649"/>
    </location>
</feature>
<evidence type="ECO:0000313" key="6">
    <source>
        <dbReference type="Proteomes" id="UP000646749"/>
    </source>
</evidence>
<accession>A0ABQ4E063</accession>
<feature type="region of interest" description="Disordered" evidence="2">
    <location>
        <begin position="2228"/>
        <end position="2255"/>
    </location>
</feature>
<protein>
    <recommendedName>
        <fullName evidence="4">Teneurin-like YD-shell domain-containing protein</fullName>
    </recommendedName>
</protein>
<dbReference type="InterPro" id="IPR050708">
    <property type="entry name" value="T6SS_VgrG/RHS"/>
</dbReference>
<evidence type="ECO:0000313" key="5">
    <source>
        <dbReference type="EMBL" id="GIG88105.1"/>
    </source>
</evidence>
<name>A0ABQ4E063_9ACTN</name>
<evidence type="ECO:0000256" key="2">
    <source>
        <dbReference type="SAM" id="MobiDB-lite"/>
    </source>
</evidence>
<comment type="caution">
    <text evidence="5">The sequence shown here is derived from an EMBL/GenBank/DDBJ whole genome shotgun (WGS) entry which is preliminary data.</text>
</comment>
<gene>
    <name evidence="5" type="ORF">Pen02_30410</name>
</gene>
<feature type="transmembrane region" description="Helical" evidence="3">
    <location>
        <begin position="2595"/>
        <end position="2617"/>
    </location>
</feature>
<reference evidence="5 6" key="1">
    <citation type="submission" date="2021-01" db="EMBL/GenBank/DDBJ databases">
        <title>Whole genome shotgun sequence of Plantactinospora endophytica NBRC 110450.</title>
        <authorList>
            <person name="Komaki H."/>
            <person name="Tamura T."/>
        </authorList>
    </citation>
    <scope>NUCLEOTIDE SEQUENCE [LARGE SCALE GENOMIC DNA]</scope>
    <source>
        <strain evidence="5 6">NBRC 110450</strain>
    </source>
</reference>
<evidence type="ECO:0000256" key="1">
    <source>
        <dbReference type="ARBA" id="ARBA00022737"/>
    </source>
</evidence>
<dbReference type="PANTHER" id="PTHR32305:SF15">
    <property type="entry name" value="PROTEIN RHSA-RELATED"/>
    <property type="match status" value="1"/>
</dbReference>
<feature type="domain" description="Teneurin-like YD-shell" evidence="4">
    <location>
        <begin position="2166"/>
        <end position="2430"/>
    </location>
</feature>
<keyword evidence="3" id="KW-0472">Membrane</keyword>
<keyword evidence="1" id="KW-0677">Repeat</keyword>
<dbReference type="InterPro" id="IPR022385">
    <property type="entry name" value="Rhs_assc_core"/>
</dbReference>
<evidence type="ECO:0000256" key="3">
    <source>
        <dbReference type="SAM" id="Phobius"/>
    </source>
</evidence>
<dbReference type="PANTHER" id="PTHR32305">
    <property type="match status" value="1"/>
</dbReference>
<keyword evidence="3" id="KW-0812">Transmembrane</keyword>
<dbReference type="NCBIfam" id="TIGR03696">
    <property type="entry name" value="Rhs_assc_core"/>
    <property type="match status" value="1"/>
</dbReference>
<feature type="transmembrane region" description="Helical" evidence="3">
    <location>
        <begin position="2456"/>
        <end position="2483"/>
    </location>
</feature>
<dbReference type="InterPro" id="IPR056823">
    <property type="entry name" value="TEN-like_YD-shell"/>
</dbReference>
<proteinExistence type="predicted"/>
<feature type="transmembrane region" description="Helical" evidence="3">
    <location>
        <begin position="2556"/>
        <end position="2575"/>
    </location>
</feature>